<organism evidence="8">
    <name type="scientific">Kribbella sp. HUAS MG21</name>
    <dbReference type="NCBI Taxonomy" id="3160966"/>
    <lineage>
        <taxon>Bacteria</taxon>
        <taxon>Bacillati</taxon>
        <taxon>Actinomycetota</taxon>
        <taxon>Actinomycetes</taxon>
        <taxon>Propionibacteriales</taxon>
        <taxon>Kribbellaceae</taxon>
        <taxon>Kribbella</taxon>
    </lineage>
</organism>
<evidence type="ECO:0000256" key="5">
    <source>
        <dbReference type="ARBA" id="ARBA00023136"/>
    </source>
</evidence>
<feature type="transmembrane region" description="Helical" evidence="6">
    <location>
        <begin position="49"/>
        <end position="69"/>
    </location>
</feature>
<feature type="transmembrane region" description="Helical" evidence="6">
    <location>
        <begin position="162"/>
        <end position="187"/>
    </location>
</feature>
<reference evidence="8" key="1">
    <citation type="submission" date="2024-06" db="EMBL/GenBank/DDBJ databases">
        <title>Kribbella sp. strain HUAS MG21 genome sequences.</title>
        <authorList>
            <person name="Mo P."/>
        </authorList>
    </citation>
    <scope>NUCLEOTIDE SEQUENCE</scope>
    <source>
        <strain evidence="8">HUAS MG21</strain>
    </source>
</reference>
<dbReference type="PANTHER" id="PTHR23513">
    <property type="entry name" value="INTEGRAL MEMBRANE EFFLUX PROTEIN-RELATED"/>
    <property type="match status" value="1"/>
</dbReference>
<evidence type="ECO:0000256" key="6">
    <source>
        <dbReference type="SAM" id="Phobius"/>
    </source>
</evidence>
<proteinExistence type="predicted"/>
<dbReference type="Pfam" id="PF07690">
    <property type="entry name" value="MFS_1"/>
    <property type="match status" value="1"/>
</dbReference>
<sequence>MKQSLSAHRDFRLFWTGETVSLLGAQVSTLALPLTAIEVLGADDGEVGVLRFVQLAPYLFLALVFGVWVDRVSRRRVMIGANLVRLISVAALPVLYAFGLLTLPALLVLAAVIGLASVMFDVSWMSFVPSIVRDPARYPEATAKLSATSSATDVVGPGAAGLLVSAVGAPIALAVDAVSYLVSVLTLSRIRVPERHASTERRRAVEELREGLRWVFGNPILRALALIGFCCNLSMVSTWTMFLIYGSTDLGLPPAVLGAVFSAASVGGLVGALLSGWVTRRFRVGKVYLVAQSAVLLGPLIIPVAEGSRVVIVAAVTLSFLVTYLGLGVANVVIVSTRQGLTSQRMMGRMTSVFRTLLFGGGALGGLLGGLLSAALGSRSALLVVALVSAAIVPVMARTPIVRLATYPRLGEAVRSPAS</sequence>
<protein>
    <submittedName>
        <fullName evidence="8">MFS transporter</fullName>
    </submittedName>
</protein>
<feature type="domain" description="Major facilitator superfamily (MFS) profile" evidence="7">
    <location>
        <begin position="220"/>
        <end position="419"/>
    </location>
</feature>
<feature type="transmembrane region" description="Helical" evidence="6">
    <location>
        <begin position="90"/>
        <end position="120"/>
    </location>
</feature>
<dbReference type="InterPro" id="IPR020846">
    <property type="entry name" value="MFS_dom"/>
</dbReference>
<feature type="transmembrane region" description="Helical" evidence="6">
    <location>
        <begin position="251"/>
        <end position="275"/>
    </location>
</feature>
<dbReference type="InterPro" id="IPR036259">
    <property type="entry name" value="MFS_trans_sf"/>
</dbReference>
<dbReference type="RefSeq" id="WP_350274980.1">
    <property type="nucleotide sequence ID" value="NZ_CP158165.1"/>
</dbReference>
<evidence type="ECO:0000259" key="7">
    <source>
        <dbReference type="PROSITE" id="PS50850"/>
    </source>
</evidence>
<dbReference type="CDD" id="cd06173">
    <property type="entry name" value="MFS_MefA_like"/>
    <property type="match status" value="1"/>
</dbReference>
<dbReference type="GO" id="GO:0005886">
    <property type="term" value="C:plasma membrane"/>
    <property type="evidence" value="ECO:0007669"/>
    <property type="project" value="UniProtKB-SubCell"/>
</dbReference>
<dbReference type="PROSITE" id="PS50850">
    <property type="entry name" value="MFS"/>
    <property type="match status" value="1"/>
</dbReference>
<evidence type="ECO:0000256" key="3">
    <source>
        <dbReference type="ARBA" id="ARBA00022692"/>
    </source>
</evidence>
<evidence type="ECO:0000256" key="4">
    <source>
        <dbReference type="ARBA" id="ARBA00022989"/>
    </source>
</evidence>
<gene>
    <name evidence="8" type="ORF">ABN611_26650</name>
</gene>
<keyword evidence="3 6" id="KW-0812">Transmembrane</keyword>
<evidence type="ECO:0000313" key="8">
    <source>
        <dbReference type="EMBL" id="XBV22134.1"/>
    </source>
</evidence>
<dbReference type="Gene3D" id="1.20.1250.20">
    <property type="entry name" value="MFS general substrate transporter like domains"/>
    <property type="match status" value="1"/>
</dbReference>
<keyword evidence="4 6" id="KW-1133">Transmembrane helix</keyword>
<feature type="transmembrane region" description="Helical" evidence="6">
    <location>
        <begin position="311"/>
        <end position="335"/>
    </location>
</feature>
<dbReference type="AlphaFoldDB" id="A0AAU7T655"/>
<keyword evidence="2" id="KW-1003">Cell membrane</keyword>
<dbReference type="InterPro" id="IPR011701">
    <property type="entry name" value="MFS"/>
</dbReference>
<feature type="transmembrane region" description="Helical" evidence="6">
    <location>
        <begin position="12"/>
        <end position="37"/>
    </location>
</feature>
<dbReference type="PANTHER" id="PTHR23513:SF6">
    <property type="entry name" value="MAJOR FACILITATOR SUPERFAMILY ASSOCIATED DOMAIN-CONTAINING PROTEIN"/>
    <property type="match status" value="1"/>
</dbReference>
<evidence type="ECO:0000256" key="2">
    <source>
        <dbReference type="ARBA" id="ARBA00022475"/>
    </source>
</evidence>
<feature type="transmembrane region" description="Helical" evidence="6">
    <location>
        <begin position="356"/>
        <end position="376"/>
    </location>
</feature>
<dbReference type="EMBL" id="CP158165">
    <property type="protein sequence ID" value="XBV22134.1"/>
    <property type="molecule type" value="Genomic_DNA"/>
</dbReference>
<dbReference type="SUPFAM" id="SSF103473">
    <property type="entry name" value="MFS general substrate transporter"/>
    <property type="match status" value="1"/>
</dbReference>
<feature type="transmembrane region" description="Helical" evidence="6">
    <location>
        <begin position="223"/>
        <end position="245"/>
    </location>
</feature>
<evidence type="ECO:0000256" key="1">
    <source>
        <dbReference type="ARBA" id="ARBA00004651"/>
    </source>
</evidence>
<dbReference type="GO" id="GO:0022857">
    <property type="term" value="F:transmembrane transporter activity"/>
    <property type="evidence" value="ECO:0007669"/>
    <property type="project" value="InterPro"/>
</dbReference>
<keyword evidence="5 6" id="KW-0472">Membrane</keyword>
<feature type="transmembrane region" description="Helical" evidence="6">
    <location>
        <begin position="382"/>
        <end position="401"/>
    </location>
</feature>
<comment type="subcellular location">
    <subcellularLocation>
        <location evidence="1">Cell membrane</location>
        <topology evidence="1">Multi-pass membrane protein</topology>
    </subcellularLocation>
</comment>
<name>A0AAU7T655_9ACTN</name>
<accession>A0AAU7T655</accession>
<feature type="transmembrane region" description="Helical" evidence="6">
    <location>
        <begin position="287"/>
        <end position="305"/>
    </location>
</feature>